<gene>
    <name evidence="2" type="ORF">GRI34_00260</name>
</gene>
<dbReference type="Pfam" id="PF18974">
    <property type="entry name" value="DUF5710"/>
    <property type="match status" value="1"/>
</dbReference>
<comment type="caution">
    <text evidence="2">The sequence shown here is derived from an EMBL/GenBank/DDBJ whole genome shotgun (WGS) entry which is preliminary data.</text>
</comment>
<evidence type="ECO:0000259" key="1">
    <source>
        <dbReference type="Pfam" id="PF18974"/>
    </source>
</evidence>
<proteinExistence type="predicted"/>
<reference evidence="2 3" key="1">
    <citation type="submission" date="2019-12" db="EMBL/GenBank/DDBJ databases">
        <title>Genomic-based taxomic classification of the family Erythrobacteraceae.</title>
        <authorList>
            <person name="Xu L."/>
        </authorList>
    </citation>
    <scope>NUCLEOTIDE SEQUENCE [LARGE SCALE GENOMIC DNA]</scope>
    <source>
        <strain evidence="2 3">JCM 12189</strain>
    </source>
</reference>
<dbReference type="RefSeq" id="WP_160594227.1">
    <property type="nucleotide sequence ID" value="NZ_WTYI01000001.1"/>
</dbReference>
<evidence type="ECO:0000313" key="3">
    <source>
        <dbReference type="Proteomes" id="UP000432727"/>
    </source>
</evidence>
<sequence length="187" mass="20952">MAGDESWKKDNSRNVFQMLDDANGPGIWVRRTTWEASCARIVAMGRATKPPPYYGNPSVLMDIYNLKGDLREELASLDTAGTYKTWRQIEPPAWAEGAELRPLDDPRIADALAAVDKKRGKTRSDPPRDRIELKVSFADKDKAKKLGARWDPTSKSWWLPGQATATVREQARKLGFLSYATACPTRA</sequence>
<evidence type="ECO:0000313" key="2">
    <source>
        <dbReference type="EMBL" id="MXO94848.1"/>
    </source>
</evidence>
<feature type="domain" description="DUF5710" evidence="1">
    <location>
        <begin position="130"/>
        <end position="164"/>
    </location>
</feature>
<dbReference type="AlphaFoldDB" id="A0A6I4TJU1"/>
<dbReference type="Proteomes" id="UP000432727">
    <property type="component" value="Unassembled WGS sequence"/>
</dbReference>
<organism evidence="2 3">
    <name type="scientific">Qipengyuania aquimaris</name>
    <dbReference type="NCBI Taxonomy" id="255984"/>
    <lineage>
        <taxon>Bacteria</taxon>
        <taxon>Pseudomonadati</taxon>
        <taxon>Pseudomonadota</taxon>
        <taxon>Alphaproteobacteria</taxon>
        <taxon>Sphingomonadales</taxon>
        <taxon>Erythrobacteraceae</taxon>
        <taxon>Qipengyuania</taxon>
    </lineage>
</organism>
<dbReference type="EMBL" id="WTYI01000001">
    <property type="protein sequence ID" value="MXO94848.1"/>
    <property type="molecule type" value="Genomic_DNA"/>
</dbReference>
<name>A0A6I4TJU1_9SPHN</name>
<keyword evidence="3" id="KW-1185">Reference proteome</keyword>
<dbReference type="OrthoDB" id="3698953at2"/>
<accession>A0A6I4TJU1</accession>
<dbReference type="InterPro" id="IPR043764">
    <property type="entry name" value="DUF5710"/>
</dbReference>
<protein>
    <recommendedName>
        <fullName evidence="1">DUF5710 domain-containing protein</fullName>
    </recommendedName>
</protein>